<dbReference type="EMBL" id="MU275936">
    <property type="protein sequence ID" value="KAI0046033.1"/>
    <property type="molecule type" value="Genomic_DNA"/>
</dbReference>
<evidence type="ECO:0000313" key="1">
    <source>
        <dbReference type="EMBL" id="KAI0046033.1"/>
    </source>
</evidence>
<keyword evidence="1" id="KW-0378">Hydrolase</keyword>
<comment type="caution">
    <text evidence="1">The sequence shown here is derived from an EMBL/GenBank/DDBJ whole genome shotgun (WGS) entry which is preliminary data.</text>
</comment>
<sequence length="1618" mass="178419">MVKPKKIKSTAARVKNSLAHPGTLTIPPAGSASSSAASSPNTAKTPRTPADEGIAFFESDIGSSEGPVRVYELPLEPDGGPSKNREYIRLPPALVPYILRVSLEAGTPASRNGVFKTNFPLDGGKFDRNRFSERRLPTDVSKPIEVDLPISHAGAFAYWVEYDGEAAGKRITGRQGYINIDPILRTRARAPILSSEAKPLGPKDGGAVLAEGDVHLPLSGVSILSTVNKWMGPVSKWPSFFAEARDRGYNMLHWTPLQERGQSGSPYSIKDQLRYEPSMFDDAKNLGSDGGVAKMEEILGVAREDYGLLSLTDVVLNHTADNSTWLEEHPEAGYSPLNFPHLTPALELDDAIIEFSGSLESRGLPTEVNSMGDVDALTNAFAEFIKPLNFYQFYVLDTQREKEGVKKALLASKTTKWAGPDVRGKSAVEVAEILRSFENGKLIDGLGKYAKRLGVHVDASIAAGIVQAVNPDASDSPDALADVWGKVVDVLNVPLYQEWEGDTKTALENIKGRLKYGRLDEHGPRLGKITSKSPIMESYFARVRGAEKEPLKYSLAVNGWMWDANPLANFAYLPSKAYFQRTIIAWGDCVKLNYGASREDSPFLWDHMTEYVTSLARAFTGFRLDNCHSTPLHVGTFLLDRAREVNPDLYVVAELFTGSEDTDTVFVSRLGINSLVREAGNAWDTKELSRIIWRDGLGKPIGSMDAACLSSTSWVAPPTTSGKGPIRPCLITPLSGSLPHALLYDQTHDNESTAMKRTPEDTLSTAAIVAFSWSATGSVKGFDEVYPKLLELVTEKRLYELVGLGEAKDGEFGRGGIALAKRVLNSLHREMVIGGYEEGHVHQENDYLVLHRVQPQTRKGYLLVAHTAFGSSRGSKDRGFIDPVKLRGSTAKFVFGASVEFTDAGAATPDLITGIPSKLIPLSPVTPHQGSDGEGAYSDIVVPDYFPPGSILIFETQLEGIDPELDAFCTSGAEDAFKDLDLVDLNVVIFRAEGEELDATKGEIGGYDIPGHGKLTYCGLEGWMHPLRKIMQSNDLGHPLCGHLREGTWALDYISSRLLKQASYLPALAKPAEWFRERFDRVKTAVPPYLRPKYFAIIMSEAYKAARRAVMEQCSDFVSSGHSFTQDLALVAVQMHGRVQSASLDPIKETPSLAAGLPHFAAGWARCWGRDVFISLRGLFLTTGNFASARQHILAFASTLKHGLIPNLLDSVRNPRYNSRDSPWWMLQNIQDYVLKAPDGLALLSEPVKRRFPTDDTWVPWDDPRAYAESSTIAEIIQEVLQRHADGISFREYNAGPSLDMQMRDEGFTIDIHVDWETGLIFGGNEWNCGTWMDKMGESQRAGTKGVPGTPRDGAPVEIIGLLKSTLRWLNELSSKGKFPFKGVQVAKGDGERRLVTYKEWNNLIQASFEKSFYVPLDPATDKDYSLDTKLVNRRGIYKDVFGSGKGREWSDYQFRSNFPIAMTVAPELFDPEHALGALKLADENLRAPLGMKTLDPADMQYRPYYDNANDSDDAAVAKGRNYHQGPEWGWPLGYFLRAYLHFDTKYGAGKKDSNVTLHHVLDLLRTPRAHIRGDPWAGLPELTNKDGAFCYDSCRTQAWSASTLLDLLEDVHGLSST</sequence>
<evidence type="ECO:0000313" key="2">
    <source>
        <dbReference type="Proteomes" id="UP000814033"/>
    </source>
</evidence>
<reference evidence="1" key="2">
    <citation type="journal article" date="2022" name="New Phytol.">
        <title>Evolutionary transition to the ectomycorrhizal habit in the genomes of a hyperdiverse lineage of mushroom-forming fungi.</title>
        <authorList>
            <person name="Looney B."/>
            <person name="Miyauchi S."/>
            <person name="Morin E."/>
            <person name="Drula E."/>
            <person name="Courty P.E."/>
            <person name="Kohler A."/>
            <person name="Kuo A."/>
            <person name="LaButti K."/>
            <person name="Pangilinan J."/>
            <person name="Lipzen A."/>
            <person name="Riley R."/>
            <person name="Andreopoulos W."/>
            <person name="He G."/>
            <person name="Johnson J."/>
            <person name="Nolan M."/>
            <person name="Tritt A."/>
            <person name="Barry K.W."/>
            <person name="Grigoriev I.V."/>
            <person name="Nagy L.G."/>
            <person name="Hibbett D."/>
            <person name="Henrissat B."/>
            <person name="Matheny P.B."/>
            <person name="Labbe J."/>
            <person name="Martin F.M."/>
        </authorList>
    </citation>
    <scope>NUCLEOTIDE SEQUENCE</scope>
    <source>
        <strain evidence="1">FP105234-sp</strain>
    </source>
</reference>
<accession>A0ACB8RPK8</accession>
<gene>
    <name evidence="1" type="ORF">FA95DRAFT_1424488</name>
</gene>
<organism evidence="1 2">
    <name type="scientific">Auriscalpium vulgare</name>
    <dbReference type="NCBI Taxonomy" id="40419"/>
    <lineage>
        <taxon>Eukaryota</taxon>
        <taxon>Fungi</taxon>
        <taxon>Dikarya</taxon>
        <taxon>Basidiomycota</taxon>
        <taxon>Agaricomycotina</taxon>
        <taxon>Agaricomycetes</taxon>
        <taxon>Russulales</taxon>
        <taxon>Auriscalpiaceae</taxon>
        <taxon>Auriscalpium</taxon>
    </lineage>
</organism>
<name>A0ACB8RPK8_9AGAM</name>
<dbReference type="Proteomes" id="UP000814033">
    <property type="component" value="Unassembled WGS sequence"/>
</dbReference>
<reference evidence="1" key="1">
    <citation type="submission" date="2021-02" db="EMBL/GenBank/DDBJ databases">
        <authorList>
            <consortium name="DOE Joint Genome Institute"/>
            <person name="Ahrendt S."/>
            <person name="Looney B.P."/>
            <person name="Miyauchi S."/>
            <person name="Morin E."/>
            <person name="Drula E."/>
            <person name="Courty P.E."/>
            <person name="Chicoki N."/>
            <person name="Fauchery L."/>
            <person name="Kohler A."/>
            <person name="Kuo A."/>
            <person name="Labutti K."/>
            <person name="Pangilinan J."/>
            <person name="Lipzen A."/>
            <person name="Riley R."/>
            <person name="Andreopoulos W."/>
            <person name="He G."/>
            <person name="Johnson J."/>
            <person name="Barry K.W."/>
            <person name="Grigoriev I.V."/>
            <person name="Nagy L."/>
            <person name="Hibbett D."/>
            <person name="Henrissat B."/>
            <person name="Matheny P.B."/>
            <person name="Labbe J."/>
            <person name="Martin F."/>
        </authorList>
    </citation>
    <scope>NUCLEOTIDE SEQUENCE</scope>
    <source>
        <strain evidence="1">FP105234-sp</strain>
    </source>
</reference>
<keyword evidence="2" id="KW-1185">Reference proteome</keyword>
<protein>
    <submittedName>
        <fullName evidence="1">Glycoside hydrolase family 133 protein</fullName>
    </submittedName>
</protein>
<proteinExistence type="predicted"/>